<comment type="caution">
    <text evidence="7">The sequence shown here is derived from an EMBL/GenBank/DDBJ whole genome shotgun (WGS) entry which is preliminary data.</text>
</comment>
<evidence type="ECO:0000256" key="3">
    <source>
        <dbReference type="ARBA" id="ARBA00022676"/>
    </source>
</evidence>
<dbReference type="AlphaFoldDB" id="A0ABD3MAR2"/>
<keyword evidence="5 6" id="KW-0472">Membrane</keyword>
<keyword evidence="6" id="KW-0812">Transmembrane</keyword>
<evidence type="ECO:0000313" key="8">
    <source>
        <dbReference type="Proteomes" id="UP001530293"/>
    </source>
</evidence>
<comment type="similarity">
    <text evidence="2">Belongs to the glycosyltransferase 92 family.</text>
</comment>
<feature type="transmembrane region" description="Helical" evidence="6">
    <location>
        <begin position="31"/>
        <end position="52"/>
    </location>
</feature>
<organism evidence="7 8">
    <name type="scientific">Discostella pseudostelligera</name>
    <dbReference type="NCBI Taxonomy" id="259834"/>
    <lineage>
        <taxon>Eukaryota</taxon>
        <taxon>Sar</taxon>
        <taxon>Stramenopiles</taxon>
        <taxon>Ochrophyta</taxon>
        <taxon>Bacillariophyta</taxon>
        <taxon>Coscinodiscophyceae</taxon>
        <taxon>Thalassiosirophycidae</taxon>
        <taxon>Stephanodiscales</taxon>
        <taxon>Stephanodiscaceae</taxon>
        <taxon>Discostella</taxon>
    </lineage>
</organism>
<evidence type="ECO:0008006" key="9">
    <source>
        <dbReference type="Google" id="ProtNLM"/>
    </source>
</evidence>
<reference evidence="7 8" key="1">
    <citation type="submission" date="2024-10" db="EMBL/GenBank/DDBJ databases">
        <title>Updated reference genomes for cyclostephanoid diatoms.</title>
        <authorList>
            <person name="Roberts W.R."/>
            <person name="Alverson A.J."/>
        </authorList>
    </citation>
    <scope>NUCLEOTIDE SEQUENCE [LARGE SCALE GENOMIC DNA]</scope>
    <source>
        <strain evidence="7 8">AJA232-27</strain>
    </source>
</reference>
<dbReference type="Proteomes" id="UP001530293">
    <property type="component" value="Unassembled WGS sequence"/>
</dbReference>
<dbReference type="GO" id="GO:0016020">
    <property type="term" value="C:membrane"/>
    <property type="evidence" value="ECO:0007669"/>
    <property type="project" value="UniProtKB-SubCell"/>
</dbReference>
<name>A0ABD3MAR2_9STRA</name>
<dbReference type="InterPro" id="IPR008166">
    <property type="entry name" value="Glyco_transf_92"/>
</dbReference>
<accession>A0ABD3MAR2</accession>
<dbReference type="GO" id="GO:0016757">
    <property type="term" value="F:glycosyltransferase activity"/>
    <property type="evidence" value="ECO:0007669"/>
    <property type="project" value="UniProtKB-KW"/>
</dbReference>
<dbReference type="Pfam" id="PF01697">
    <property type="entry name" value="Glyco_transf_92"/>
    <property type="match status" value="1"/>
</dbReference>
<gene>
    <name evidence="7" type="ORF">ACHAWU_000295</name>
</gene>
<keyword evidence="8" id="KW-1185">Reference proteome</keyword>
<evidence type="ECO:0000256" key="1">
    <source>
        <dbReference type="ARBA" id="ARBA00004370"/>
    </source>
</evidence>
<evidence type="ECO:0000256" key="2">
    <source>
        <dbReference type="ARBA" id="ARBA00007647"/>
    </source>
</evidence>
<keyword evidence="3" id="KW-0328">Glycosyltransferase</keyword>
<evidence type="ECO:0000313" key="7">
    <source>
        <dbReference type="EMBL" id="KAL3761200.1"/>
    </source>
</evidence>
<dbReference type="EMBL" id="JALLBG020000156">
    <property type="protein sequence ID" value="KAL3761200.1"/>
    <property type="molecule type" value="Genomic_DNA"/>
</dbReference>
<evidence type="ECO:0000256" key="5">
    <source>
        <dbReference type="ARBA" id="ARBA00023136"/>
    </source>
</evidence>
<evidence type="ECO:0000256" key="6">
    <source>
        <dbReference type="SAM" id="Phobius"/>
    </source>
</evidence>
<proteinExistence type="inferred from homology"/>
<keyword evidence="4" id="KW-0808">Transferase</keyword>
<protein>
    <recommendedName>
        <fullName evidence="9">Glycosyltransferase family 92 protein</fullName>
    </recommendedName>
</protein>
<keyword evidence="6" id="KW-1133">Transmembrane helix</keyword>
<comment type="subcellular location">
    <subcellularLocation>
        <location evidence="1">Membrane</location>
    </subcellularLocation>
</comment>
<evidence type="ECO:0000256" key="4">
    <source>
        <dbReference type="ARBA" id="ARBA00022679"/>
    </source>
</evidence>
<sequence length="568" mass="64459">MADLPTGKIKYLPMGQRSIRPKYNRKDKSRLMLGTFMFALVVYQQYSSWWIMLLGSSMMMQTIDLGRTAPPTNQNDGNLLHNSFSALVPMSAVSEAEREVIPGTFNYGYSASTANDTSSSALVITGASISGDYHSSSSSSNSTLWIQIFVSARRFFETTAAMDACYSRDGKIQKEDVQPWNEVKNEKFLCRIGTREAYFELMPSNGVDGNTNELIQVWRCLLYDGGSNHANILSDYDFQAFHRPIVDDDGMALPIEVLHKSAGKDEYTTPVLVKMFLPVYEPTIGIHQIRSDLPADKPFLSQRHNITLCVVSHVNAISHWNEYIRYHTDIVGIDHIHMGLYTTFGEGQKDKTNQLYKVINRNFKHDIEEGTLLVSALWDDDIDIHCPDQDFPKMNFYQQCLYRAKSSSEFVATWDLDEYFLFHNLDDSKKQLNLPAFLRGIEHPQCQDWCFVTMKSSMAGFDENNTGTGLVAFEYLKRAKETSTTWQKSISRTRTVFLNSYHMPGACLPPGSRDLANTVAIEPSDDGECGFYIDEAIMVHARGMQYGEHELEDDEDTVQNELLDALLR</sequence>